<dbReference type="Pfam" id="PF01882">
    <property type="entry name" value="DUF58"/>
    <property type="match status" value="1"/>
</dbReference>
<organism evidence="3 4">
    <name type="scientific">Thermobispora bispora (strain ATCC 19993 / DSM 43833 / CBS 139.67 / JCM 10125 / KCTC 9307 / NBRC 14880 / R51)</name>
    <dbReference type="NCBI Taxonomy" id="469371"/>
    <lineage>
        <taxon>Bacteria</taxon>
        <taxon>Bacillati</taxon>
        <taxon>Actinomycetota</taxon>
        <taxon>Actinomycetes</taxon>
        <taxon>Streptosporangiales</taxon>
        <taxon>Streptosporangiaceae</taxon>
        <taxon>Thermobispora</taxon>
    </lineage>
</organism>
<evidence type="ECO:0000313" key="3">
    <source>
        <dbReference type="EMBL" id="ADG88114.1"/>
    </source>
</evidence>
<name>D6Y9X1_THEBD</name>
<proteinExistence type="predicted"/>
<dbReference type="eggNOG" id="COG1721">
    <property type="taxonomic scope" value="Bacteria"/>
</dbReference>
<dbReference type="RefSeq" id="WP_013131647.1">
    <property type="nucleotide sequence ID" value="NC_014165.1"/>
</dbReference>
<feature type="transmembrane region" description="Helical" evidence="1">
    <location>
        <begin position="12"/>
        <end position="28"/>
    </location>
</feature>
<keyword evidence="1" id="KW-0472">Membrane</keyword>
<evidence type="ECO:0000259" key="2">
    <source>
        <dbReference type="Pfam" id="PF01882"/>
    </source>
</evidence>
<dbReference type="AlphaFoldDB" id="D6Y9X1"/>
<dbReference type="STRING" id="469371.Tbis_1396"/>
<dbReference type="Proteomes" id="UP000006640">
    <property type="component" value="Chromosome"/>
</dbReference>
<keyword evidence="4" id="KW-1185">Reference proteome</keyword>
<dbReference type="PANTHER" id="PTHR34351:SF1">
    <property type="entry name" value="SLR1927 PROTEIN"/>
    <property type="match status" value="1"/>
</dbReference>
<evidence type="ECO:0000313" key="4">
    <source>
        <dbReference type="Proteomes" id="UP000006640"/>
    </source>
</evidence>
<dbReference type="PROSITE" id="PS51257">
    <property type="entry name" value="PROKAR_LIPOPROTEIN"/>
    <property type="match status" value="1"/>
</dbReference>
<accession>D6Y9X1</accession>
<dbReference type="KEGG" id="tbi:Tbis_1396"/>
<evidence type="ECO:0000256" key="1">
    <source>
        <dbReference type="SAM" id="Phobius"/>
    </source>
</evidence>
<reference evidence="3 4" key="1">
    <citation type="submission" date="2010-01" db="EMBL/GenBank/DDBJ databases">
        <title>The complete genome of Thermobispora bispora DSM 43833.</title>
        <authorList>
            <consortium name="US DOE Joint Genome Institute (JGI-PGF)"/>
            <person name="Lucas S."/>
            <person name="Copeland A."/>
            <person name="Lapidus A."/>
            <person name="Glavina del Rio T."/>
            <person name="Dalin E."/>
            <person name="Tice H."/>
            <person name="Bruce D."/>
            <person name="Goodwin L."/>
            <person name="Pitluck S."/>
            <person name="Kyrpides N."/>
            <person name="Mavromatis K."/>
            <person name="Ivanova N."/>
            <person name="Mikhailova N."/>
            <person name="Chertkov O."/>
            <person name="Brettin T."/>
            <person name="Detter J.C."/>
            <person name="Han C."/>
            <person name="Larimer F."/>
            <person name="Land M."/>
            <person name="Hauser L."/>
            <person name="Markowitz V."/>
            <person name="Cheng J.-F."/>
            <person name="Hugenholtz P."/>
            <person name="Woyke T."/>
            <person name="Wu D."/>
            <person name="Jando M."/>
            <person name="Schneider S."/>
            <person name="Klenk H.-P."/>
            <person name="Eisen J.A."/>
        </authorList>
    </citation>
    <scope>NUCLEOTIDE SEQUENCE [LARGE SCALE GENOMIC DNA]</scope>
    <source>
        <strain evidence="4">ATCC 19993 / DSM 43833 / CBS 139.67 / JCM 10125 / KCTC 9307 / NBRC 14880 / R51</strain>
    </source>
</reference>
<keyword evidence="1" id="KW-1133">Transmembrane helix</keyword>
<feature type="transmembrane region" description="Helical" evidence="1">
    <location>
        <begin position="34"/>
        <end position="52"/>
    </location>
</feature>
<keyword evidence="1" id="KW-0812">Transmembrane</keyword>
<gene>
    <name evidence="3" type="ordered locus">Tbis_1396</name>
</gene>
<dbReference type="EMBL" id="CP001874">
    <property type="protein sequence ID" value="ADG88114.1"/>
    <property type="molecule type" value="Genomic_DNA"/>
</dbReference>
<sequence>MTGLKALTSRGRSFLAAGVAALACAIVLGEQDLVRIAVLVLALPLLAALVVARTRYRLTCARRLEPARVEAGATSTVMIRLSNATRLPTGLLLVEDTLPSALEAAPRYALDRVEPHGVREIRYTVRPAVRGRYPIGPLTVRITDPFGLVELVRSFTFVDTLTVTPRIEPLPRVRLSGEWGDGGEGRTRSIATAGDDDVAPREYRHGDELRRVHWRSTARRGELMVRREEQQWESRGTLLLDTRRWAHRGDGAASSFEAAVSAAASIGAALAQDGLTLRLVTDEGRRRPAEAGAWPLLDMLAVVRESPLYSLEQGIAALRQDGDGLIIAVLGALHPEDARALAGLRRHGVNAVAVLLDVATWGGHPDETAGQARALLTGAGWRVLDLAKDTPLAAVWPQAGRRRAA</sequence>
<dbReference type="InterPro" id="IPR002881">
    <property type="entry name" value="DUF58"/>
</dbReference>
<protein>
    <recommendedName>
        <fullName evidence="2">DUF58 domain-containing protein</fullName>
    </recommendedName>
</protein>
<dbReference type="PANTHER" id="PTHR34351">
    <property type="entry name" value="SLR1927 PROTEIN-RELATED"/>
    <property type="match status" value="1"/>
</dbReference>
<dbReference type="HOGENOM" id="CLU_026152_2_0_11"/>
<feature type="domain" description="DUF58" evidence="2">
    <location>
        <begin position="201"/>
        <end position="304"/>
    </location>
</feature>